<feature type="transmembrane region" description="Helical" evidence="1">
    <location>
        <begin position="44"/>
        <end position="64"/>
    </location>
</feature>
<sequence>MNNTPLEDRVHDALHRRVDPLQHAPLTVADVRRRAGRIQLRRRVAAGAAVAAVLAIAIPVGFGISGPAQRGDVPPATRPPAPEVASGTVLVDARSAATTDRTTVSLMDIDGPSLITPNGTLDLPKVYDELTPYGDGWIGVAVNDEPGVPWHTLEILTSDLEVEDGPVPTGGLVVSPDGSRVAWSEYDGTRWRVKMADAAGGPVSDYLAFPPSPEDHEVAPIGFVSDVDVAATQNNGSGLVSTFVGGGDSPGALPGPIDGRSASPTGGVVAGLVAGDRTCSAVVQGVSDAGATLWETCDHALGPFSPGGQYVIGFDPEADGYGSPTITVLDAATGEEVVTYEAALPRRTVGGFWTQVAWEGDEALVVRLFVGDDTSMMRLGLDGTVQRIDIPSAGPSGLSVAVPS</sequence>
<evidence type="ECO:0000256" key="1">
    <source>
        <dbReference type="SAM" id="Phobius"/>
    </source>
</evidence>
<proteinExistence type="predicted"/>
<evidence type="ECO:0000313" key="2">
    <source>
        <dbReference type="EMBL" id="CUR61061.1"/>
    </source>
</evidence>
<keyword evidence="1" id="KW-0472">Membrane</keyword>
<protein>
    <submittedName>
        <fullName evidence="2">Uncharacterized protein</fullName>
    </submittedName>
</protein>
<organism evidence="2">
    <name type="scientific">metagenome</name>
    <dbReference type="NCBI Taxonomy" id="256318"/>
    <lineage>
        <taxon>unclassified sequences</taxon>
        <taxon>metagenomes</taxon>
    </lineage>
</organism>
<name>A0A2P2CGN4_9ZZZZ</name>
<keyword evidence="1" id="KW-0812">Transmembrane</keyword>
<reference evidence="2" key="1">
    <citation type="submission" date="2015-08" db="EMBL/GenBank/DDBJ databases">
        <authorList>
            <person name="Babu N.S."/>
            <person name="Beckwith C.J."/>
            <person name="Beseler K.G."/>
            <person name="Brison A."/>
            <person name="Carone J.V."/>
            <person name="Caskin T.P."/>
            <person name="Diamond M."/>
            <person name="Durham M.E."/>
            <person name="Foxe J.M."/>
            <person name="Go M."/>
            <person name="Henderson B.A."/>
            <person name="Jones I.B."/>
            <person name="McGettigan J.A."/>
            <person name="Micheletti S.J."/>
            <person name="Nasrallah M.E."/>
            <person name="Ortiz D."/>
            <person name="Piller C.R."/>
            <person name="Privatt S.R."/>
            <person name="Schneider S.L."/>
            <person name="Sharp S."/>
            <person name="Smith T.C."/>
            <person name="Stanton J.D."/>
            <person name="Ullery H.E."/>
            <person name="Wilson R.J."/>
            <person name="Serrano M.G."/>
            <person name="Buck G."/>
            <person name="Lee V."/>
            <person name="Wang Y."/>
            <person name="Carvalho R."/>
            <person name="Voegtly L."/>
            <person name="Shi R."/>
            <person name="Duckworth R."/>
            <person name="Johnson A."/>
            <person name="Loviza R."/>
            <person name="Walstead R."/>
            <person name="Shah Z."/>
            <person name="Kiflezghi M."/>
            <person name="Wade K."/>
            <person name="Ball S.L."/>
            <person name="Bradley K.W."/>
            <person name="Asai D.J."/>
            <person name="Bowman C.A."/>
            <person name="Russell D.A."/>
            <person name="Pope W.H."/>
            <person name="Jacobs-Sera D."/>
            <person name="Hendrix R.W."/>
            <person name="Hatfull G.F."/>
        </authorList>
    </citation>
    <scope>NUCLEOTIDE SEQUENCE</scope>
</reference>
<accession>A0A2P2CGN4</accession>
<dbReference type="SUPFAM" id="SSF69322">
    <property type="entry name" value="Tricorn protease domain 2"/>
    <property type="match status" value="1"/>
</dbReference>
<dbReference type="AlphaFoldDB" id="A0A2P2CGN4"/>
<keyword evidence="1" id="KW-1133">Transmembrane helix</keyword>
<gene>
    <name evidence="2" type="ORF">NOCA1240164</name>
</gene>
<dbReference type="EMBL" id="CZKB01000017">
    <property type="protein sequence ID" value="CUR61061.1"/>
    <property type="molecule type" value="Genomic_DNA"/>
</dbReference>